<dbReference type="GO" id="GO:0016989">
    <property type="term" value="F:sigma factor antagonist activity"/>
    <property type="evidence" value="ECO:0007669"/>
    <property type="project" value="TreeGrafter"/>
</dbReference>
<evidence type="ECO:0000313" key="2">
    <source>
        <dbReference type="Proteomes" id="UP000281028"/>
    </source>
</evidence>
<dbReference type="Pfam" id="PF16344">
    <property type="entry name" value="FecR_C"/>
    <property type="match status" value="1"/>
</dbReference>
<dbReference type="PANTHER" id="PTHR30273">
    <property type="entry name" value="PERIPLASMIC SIGNAL SENSOR AND SIGMA FACTOR ACTIVATOR FECR-RELATED"/>
    <property type="match status" value="1"/>
</dbReference>
<dbReference type="Pfam" id="PF04773">
    <property type="entry name" value="FecR"/>
    <property type="match status" value="1"/>
</dbReference>
<dbReference type="PANTHER" id="PTHR30273:SF2">
    <property type="entry name" value="PROTEIN FECR"/>
    <property type="match status" value="1"/>
</dbReference>
<accession>A0A3S1CRL4</accession>
<name>A0A3S1CRL4_9BACT</name>
<dbReference type="InterPro" id="IPR032508">
    <property type="entry name" value="FecR_C"/>
</dbReference>
<comment type="caution">
    <text evidence="1">The sequence shown here is derived from an EMBL/GenBank/DDBJ whole genome shotgun (WGS) entry which is preliminary data.</text>
</comment>
<dbReference type="Gene3D" id="2.60.120.1440">
    <property type="match status" value="1"/>
</dbReference>
<keyword evidence="2" id="KW-1185">Reference proteome</keyword>
<gene>
    <name evidence="1" type="ORF">ECE50_007065</name>
</gene>
<dbReference type="AlphaFoldDB" id="A0A3S1CRL4"/>
<protein>
    <submittedName>
        <fullName evidence="1">FecR family protein</fullName>
    </submittedName>
</protein>
<evidence type="ECO:0000313" key="1">
    <source>
        <dbReference type="EMBL" id="NSL86583.1"/>
    </source>
</evidence>
<dbReference type="Proteomes" id="UP000281028">
    <property type="component" value="Unassembled WGS sequence"/>
</dbReference>
<dbReference type="OrthoDB" id="1523735at2"/>
<proteinExistence type="predicted"/>
<reference evidence="1" key="1">
    <citation type="submission" date="2020-05" db="EMBL/GenBank/DDBJ databases">
        <title>Chitinophaga laudate sp. nov., isolated from a tropical peat swamp.</title>
        <authorList>
            <person name="Goh C.B.S."/>
            <person name="Lee M.S."/>
            <person name="Parimannan S."/>
            <person name="Pasbakhsh P."/>
            <person name="Yule C.M."/>
            <person name="Rajandas H."/>
            <person name="Loke S."/>
            <person name="Croft L."/>
            <person name="Tan J.B.L."/>
        </authorList>
    </citation>
    <scope>NUCLEOTIDE SEQUENCE</scope>
    <source>
        <strain evidence="1">Mgbs1</strain>
    </source>
</reference>
<sequence>MEQERIWLLLGRKVSGEATMAELRELEELLVQYPAERYQFAVLSSWQPVTQEEWRQKTDVALEKHLARMQEEFPQDMPAPVKKKRRSGMIAVVSLLVVMTGGISTWLFSGKNKTAAPVETAEIQTRNGSRSKAILPDGTEVWLNGGSRLTYNPAMNTSRQREIMLSGEAFFNVTKNADRPFIIHTSNMQVKVLGTTFNIKAYPTDRQTETSLITGAVEVWFNKNGSQKVQLEPNQKITVLSPEHNVNASPEYSITHIRRNEQGNIINETAWCDNFLIFDNEGFRDVALKMERWFGVKIHLKDKKLMTYRFTGTFKNESLPEILEALKVTSSFRCRIAGNEVFINQ</sequence>
<dbReference type="EMBL" id="RIAR02000001">
    <property type="protein sequence ID" value="NSL86583.1"/>
    <property type="molecule type" value="Genomic_DNA"/>
</dbReference>
<organism evidence="1 2">
    <name type="scientific">Chitinophaga solisilvae</name>
    <dbReference type="NCBI Taxonomy" id="1233460"/>
    <lineage>
        <taxon>Bacteria</taxon>
        <taxon>Pseudomonadati</taxon>
        <taxon>Bacteroidota</taxon>
        <taxon>Chitinophagia</taxon>
        <taxon>Chitinophagales</taxon>
        <taxon>Chitinophagaceae</taxon>
        <taxon>Chitinophaga</taxon>
    </lineage>
</organism>
<dbReference type="Gene3D" id="3.55.50.30">
    <property type="match status" value="1"/>
</dbReference>
<dbReference type="FunFam" id="2.60.120.1440:FF:000001">
    <property type="entry name" value="Putative anti-sigma factor"/>
    <property type="match status" value="1"/>
</dbReference>
<dbReference type="InterPro" id="IPR006860">
    <property type="entry name" value="FecR"/>
</dbReference>
<dbReference type="InterPro" id="IPR012373">
    <property type="entry name" value="Ferrdict_sens_TM"/>
</dbReference>
<dbReference type="PIRSF" id="PIRSF018266">
    <property type="entry name" value="FecR"/>
    <property type="match status" value="1"/>
</dbReference>